<dbReference type="InterPro" id="IPR010559">
    <property type="entry name" value="Sig_transdc_His_kin_internal"/>
</dbReference>
<evidence type="ECO:0000259" key="12">
    <source>
        <dbReference type="PROSITE" id="PS50885"/>
    </source>
</evidence>
<dbReference type="InterPro" id="IPR003660">
    <property type="entry name" value="HAMP_dom"/>
</dbReference>
<dbReference type="PROSITE" id="PS50885">
    <property type="entry name" value="HAMP"/>
    <property type="match status" value="1"/>
</dbReference>
<dbReference type="Gene3D" id="3.30.565.10">
    <property type="entry name" value="Histidine kinase-like ATPase, C-terminal domain"/>
    <property type="match status" value="1"/>
</dbReference>
<dbReference type="GO" id="GO:0000155">
    <property type="term" value="F:phosphorelay sensor kinase activity"/>
    <property type="evidence" value="ECO:0007669"/>
    <property type="project" value="InterPro"/>
</dbReference>
<evidence type="ECO:0000256" key="1">
    <source>
        <dbReference type="ARBA" id="ARBA00004651"/>
    </source>
</evidence>
<evidence type="ECO:0000256" key="2">
    <source>
        <dbReference type="ARBA" id="ARBA00022475"/>
    </source>
</evidence>
<dbReference type="EMBL" id="CP016808">
    <property type="protein sequence ID" value="ANY69348.1"/>
    <property type="molecule type" value="Genomic_DNA"/>
</dbReference>
<dbReference type="Gene3D" id="6.10.340.10">
    <property type="match status" value="1"/>
</dbReference>
<dbReference type="InterPro" id="IPR050640">
    <property type="entry name" value="Bact_2-comp_sensor_kinase"/>
</dbReference>
<evidence type="ECO:0000256" key="5">
    <source>
        <dbReference type="ARBA" id="ARBA00022692"/>
    </source>
</evidence>
<keyword evidence="9" id="KW-1133">Transmembrane helix</keyword>
<keyword evidence="7" id="KW-0418">Kinase</keyword>
<dbReference type="RefSeq" id="WP_099520378.1">
    <property type="nucleotide sequence ID" value="NZ_CP016808.1"/>
</dbReference>
<keyword evidence="11" id="KW-0472">Membrane</keyword>
<protein>
    <recommendedName>
        <fullName evidence="12">HAMP domain-containing protein</fullName>
    </recommendedName>
</protein>
<dbReference type="PANTHER" id="PTHR34220">
    <property type="entry name" value="SENSOR HISTIDINE KINASE YPDA"/>
    <property type="match status" value="1"/>
</dbReference>
<feature type="domain" description="HAMP" evidence="12">
    <location>
        <begin position="318"/>
        <end position="371"/>
    </location>
</feature>
<evidence type="ECO:0000313" key="13">
    <source>
        <dbReference type="EMBL" id="ANY69348.1"/>
    </source>
</evidence>
<dbReference type="SUPFAM" id="SSF55874">
    <property type="entry name" value="ATPase domain of HSP90 chaperone/DNA topoisomerase II/histidine kinase"/>
    <property type="match status" value="1"/>
</dbReference>
<comment type="subcellular location">
    <subcellularLocation>
        <location evidence="1">Cell membrane</location>
        <topology evidence="1">Multi-pass membrane protein</topology>
    </subcellularLocation>
</comment>
<dbReference type="InterPro" id="IPR036890">
    <property type="entry name" value="HATPase_C_sf"/>
</dbReference>
<dbReference type="GO" id="GO:0005524">
    <property type="term" value="F:ATP binding"/>
    <property type="evidence" value="ECO:0007669"/>
    <property type="project" value="UniProtKB-KW"/>
</dbReference>
<sequence>MKSYFYRLSYKNRIRLAFTCLILIAVSTTSIMTYYMTSRIMADKALESSQDMLYKSAQAFDEKLRHLAVSLSNLLISDAFKAMVRSSEYGETESYFKHYSALQVPFMQLRLNEPLIRSVLLVTPIGEFYPPPDARVTQNTFRDSEYYKRFDAQHRTMWIEGHADPFFSDHDRVISLILGGITDNPQLEVYVIVNISEEGLMDYLLENANEYRDGIAILGTNGQPLMDQPFFQYEDLVSEPSILGQISQVSSGSFDHRVKQDRLLVTYQRSKVIDDWVLVSIKKRSVVLQELKKVQWIVVGATGFSVLLALLLSNLLAHFLSGPLIKLKKLMRAAGDNNDLTVRFVSPYQDELSVVGEQFNLMLSQISSLIQEVKTVEADKRKTEIKSLQAQIDPHFLYNTLNAIYWKAGSQQRVSEVQQMVMSLSKLFKLGLNNGQEWTTVDKELQHAEHYLKLQANCYQNLFQYEIRVEDPDLLQLSIPKIIIQPLVENSIIHGFKNWDTGGRILIRVYNDQNHYLVMEVRDNGSGMDTQQIMRDLQLDNSSGSFALRNVYQRLKLYFGDSIEMVLAAADGETSVILRIPYNFNDSKVELHPFVNQ</sequence>
<reference evidence="13" key="1">
    <citation type="submission" date="2016-08" db="EMBL/GenBank/DDBJ databases">
        <title>Complete Genome Seqeunce of Paenibacillus sp. BIHB 4019 from tea rhizoplane.</title>
        <authorList>
            <person name="Thakur R."/>
            <person name="Swarnkar M.K."/>
            <person name="Gulati A."/>
        </authorList>
    </citation>
    <scope>NUCLEOTIDE SEQUENCE [LARGE SCALE GENOMIC DNA]</scope>
    <source>
        <strain evidence="13">BIHB4019</strain>
    </source>
</reference>
<evidence type="ECO:0000256" key="9">
    <source>
        <dbReference type="ARBA" id="ARBA00022989"/>
    </source>
</evidence>
<dbReference type="GO" id="GO:0005886">
    <property type="term" value="C:plasma membrane"/>
    <property type="evidence" value="ECO:0007669"/>
    <property type="project" value="UniProtKB-SubCell"/>
</dbReference>
<gene>
    <name evidence="13" type="ORF">BBD42_24820</name>
</gene>
<name>A0A1B2DNR6_9BACL</name>
<evidence type="ECO:0000256" key="4">
    <source>
        <dbReference type="ARBA" id="ARBA00022679"/>
    </source>
</evidence>
<dbReference type="PANTHER" id="PTHR34220:SF11">
    <property type="entry name" value="SENSOR PROTEIN KINASE HPTS"/>
    <property type="match status" value="1"/>
</dbReference>
<keyword evidence="6" id="KW-0547">Nucleotide-binding</keyword>
<keyword evidence="4" id="KW-0808">Transferase</keyword>
<evidence type="ECO:0000256" key="8">
    <source>
        <dbReference type="ARBA" id="ARBA00022840"/>
    </source>
</evidence>
<accession>A0A1B2DNR6</accession>
<evidence type="ECO:0000256" key="7">
    <source>
        <dbReference type="ARBA" id="ARBA00022777"/>
    </source>
</evidence>
<keyword evidence="3" id="KW-0597">Phosphoprotein</keyword>
<keyword evidence="10" id="KW-0902">Two-component regulatory system</keyword>
<keyword evidence="5" id="KW-0812">Transmembrane</keyword>
<evidence type="ECO:0000256" key="11">
    <source>
        <dbReference type="ARBA" id="ARBA00023136"/>
    </source>
</evidence>
<proteinExistence type="predicted"/>
<dbReference type="Pfam" id="PF00672">
    <property type="entry name" value="HAMP"/>
    <property type="match status" value="1"/>
</dbReference>
<dbReference type="SMART" id="SM00304">
    <property type="entry name" value="HAMP"/>
    <property type="match status" value="1"/>
</dbReference>
<keyword evidence="8" id="KW-0067">ATP-binding</keyword>
<keyword evidence="2" id="KW-1003">Cell membrane</keyword>
<evidence type="ECO:0000256" key="6">
    <source>
        <dbReference type="ARBA" id="ARBA00022741"/>
    </source>
</evidence>
<evidence type="ECO:0000256" key="10">
    <source>
        <dbReference type="ARBA" id="ARBA00023012"/>
    </source>
</evidence>
<organism evidence="13">
    <name type="scientific">Paenibacillus sp. BIHB 4019</name>
    <dbReference type="NCBI Taxonomy" id="1870819"/>
    <lineage>
        <taxon>Bacteria</taxon>
        <taxon>Bacillati</taxon>
        <taxon>Bacillota</taxon>
        <taxon>Bacilli</taxon>
        <taxon>Bacillales</taxon>
        <taxon>Paenibacillaceae</taxon>
        <taxon>Paenibacillus</taxon>
    </lineage>
</organism>
<dbReference type="Pfam" id="PF06580">
    <property type="entry name" value="His_kinase"/>
    <property type="match status" value="1"/>
</dbReference>
<dbReference type="AlphaFoldDB" id="A0A1B2DNR6"/>
<evidence type="ECO:0000256" key="3">
    <source>
        <dbReference type="ARBA" id="ARBA00022553"/>
    </source>
</evidence>